<proteinExistence type="predicted"/>
<dbReference type="EMBL" id="JBAHYK010002822">
    <property type="protein sequence ID" value="KAL0564366.1"/>
    <property type="molecule type" value="Genomic_DNA"/>
</dbReference>
<feature type="compositionally biased region" description="Basic residues" evidence="1">
    <location>
        <begin position="351"/>
        <end position="362"/>
    </location>
</feature>
<dbReference type="Proteomes" id="UP001465976">
    <property type="component" value="Unassembled WGS sequence"/>
</dbReference>
<comment type="caution">
    <text evidence="2">The sequence shown here is derived from an EMBL/GenBank/DDBJ whole genome shotgun (WGS) entry which is preliminary data.</text>
</comment>
<organism evidence="2 3">
    <name type="scientific">Marasmius crinis-equi</name>
    <dbReference type="NCBI Taxonomy" id="585013"/>
    <lineage>
        <taxon>Eukaryota</taxon>
        <taxon>Fungi</taxon>
        <taxon>Dikarya</taxon>
        <taxon>Basidiomycota</taxon>
        <taxon>Agaricomycotina</taxon>
        <taxon>Agaricomycetes</taxon>
        <taxon>Agaricomycetidae</taxon>
        <taxon>Agaricales</taxon>
        <taxon>Marasmiineae</taxon>
        <taxon>Marasmiaceae</taxon>
        <taxon>Marasmius</taxon>
    </lineage>
</organism>
<accession>A0ABR3ENC5</accession>
<evidence type="ECO:0000256" key="1">
    <source>
        <dbReference type="SAM" id="MobiDB-lite"/>
    </source>
</evidence>
<name>A0ABR3ENC5_9AGAR</name>
<protein>
    <submittedName>
        <fullName evidence="2">Uncharacterized protein</fullName>
    </submittedName>
</protein>
<sequence length="673" mass="75441">MSRLTFDAKDGSNATVTAAKVLQNPAFLTRNANPGHPIKSFEGLVGNVLADTLVTSPNMAILYKPPLNECRVRMRRDRHFGSDDPLHYPQPWNRELAHLAVIRVQSNLHEEPCIDTAWHIPSTKDFVQSPGCGGLGRLDRRIRERFSTFCCSIQLNRLLDRLDCPASESQALLRFACAQRQALELLAWFDWVDRYKKLYMGKSYDRLPVVNNAIMGAFVEKLDDLDSLFHAGIPVWYVRRFSDSPDVRVDCVTHFIDNTFTQKLPLRFGGELDTSDDPACSKLVIYTGMAGKPERYLHMLSYMRSLFQYPSLLGSSEVRSSTSVVRSARMSVPPTAFGAVAGGNISNPKSKQSKPYHRKAPKGAKTNTTTTTTTTGDANMVNPFTYSSPLLPPSIPSWSDALQALSHNNLSSEPPPGQVRRYFVPPPRTIVSPIRDDSKLEVLRNWLKIRDVVKFRISSAPCRLSAKEWRRLLNIAGGDSKQASTSTATGQRHDMMLTELKKFLDSHSLSLRYSELPGLPAVWKGVTLSNVQLPEKSVVQDIMWELFELGFRQDLLTVDAVLDQSGMSCWERQNLLDRCWKGQAESVSGFEGLGSASFETRIPYLRVLHKVLSTWRGDKQVELLDPFPSNSDAHTFVATCQCVERAIAMFYTSSCFIVLGREAQVPHLPPVIT</sequence>
<feature type="region of interest" description="Disordered" evidence="1">
    <location>
        <begin position="339"/>
        <end position="381"/>
    </location>
</feature>
<feature type="compositionally biased region" description="Low complexity" evidence="1">
    <location>
        <begin position="366"/>
        <end position="375"/>
    </location>
</feature>
<evidence type="ECO:0000313" key="2">
    <source>
        <dbReference type="EMBL" id="KAL0564366.1"/>
    </source>
</evidence>
<gene>
    <name evidence="2" type="ORF">V5O48_017680</name>
</gene>
<keyword evidence="3" id="KW-1185">Reference proteome</keyword>
<reference evidence="2 3" key="1">
    <citation type="submission" date="2024-02" db="EMBL/GenBank/DDBJ databases">
        <title>A draft genome for the cacao thread blight pathogen Marasmius crinis-equi.</title>
        <authorList>
            <person name="Cohen S.P."/>
            <person name="Baruah I.K."/>
            <person name="Amoako-Attah I."/>
            <person name="Bukari Y."/>
            <person name="Meinhardt L.W."/>
            <person name="Bailey B.A."/>
        </authorList>
    </citation>
    <scope>NUCLEOTIDE SEQUENCE [LARGE SCALE GENOMIC DNA]</scope>
    <source>
        <strain evidence="2 3">GH-76</strain>
    </source>
</reference>
<evidence type="ECO:0000313" key="3">
    <source>
        <dbReference type="Proteomes" id="UP001465976"/>
    </source>
</evidence>